<dbReference type="Pfam" id="PF01323">
    <property type="entry name" value="DSBA"/>
    <property type="match status" value="1"/>
</dbReference>
<dbReference type="Gene3D" id="3.40.30.10">
    <property type="entry name" value="Glutaredoxin"/>
    <property type="match status" value="1"/>
</dbReference>
<evidence type="ECO:0000313" key="2">
    <source>
        <dbReference type="EMBL" id="MBX08743.1"/>
    </source>
</evidence>
<name>A0A2P2KSQ8_RHIMU</name>
<organism evidence="2">
    <name type="scientific">Rhizophora mucronata</name>
    <name type="common">Asiatic mangrove</name>
    <dbReference type="NCBI Taxonomy" id="61149"/>
    <lineage>
        <taxon>Eukaryota</taxon>
        <taxon>Viridiplantae</taxon>
        <taxon>Streptophyta</taxon>
        <taxon>Embryophyta</taxon>
        <taxon>Tracheophyta</taxon>
        <taxon>Spermatophyta</taxon>
        <taxon>Magnoliopsida</taxon>
        <taxon>eudicotyledons</taxon>
        <taxon>Gunneridae</taxon>
        <taxon>Pentapetalae</taxon>
        <taxon>rosids</taxon>
        <taxon>fabids</taxon>
        <taxon>Malpighiales</taxon>
        <taxon>Rhizophoraceae</taxon>
        <taxon>Rhizophora</taxon>
    </lineage>
</organism>
<accession>A0A2P2KSQ8</accession>
<dbReference type="PANTHER" id="PTHR13887:SF41">
    <property type="entry name" value="THIOREDOXIN SUPERFAMILY PROTEIN"/>
    <property type="match status" value="1"/>
</dbReference>
<dbReference type="InterPro" id="IPR036249">
    <property type="entry name" value="Thioredoxin-like_sf"/>
</dbReference>
<dbReference type="EMBL" id="GGEC01028259">
    <property type="protein sequence ID" value="MBX08743.1"/>
    <property type="molecule type" value="Transcribed_RNA"/>
</dbReference>
<dbReference type="AlphaFoldDB" id="A0A2P2KSQ8"/>
<reference evidence="2" key="1">
    <citation type="submission" date="2018-02" db="EMBL/GenBank/DDBJ databases">
        <title>Rhizophora mucronata_Transcriptome.</title>
        <authorList>
            <person name="Meera S.P."/>
            <person name="Sreeshan A."/>
            <person name="Augustine A."/>
        </authorList>
    </citation>
    <scope>NUCLEOTIDE SEQUENCE</scope>
    <source>
        <tissue evidence="2">Leaf</tissue>
    </source>
</reference>
<sequence length="267" mass="30276">MGQTEKVNSYISLFKATMLSQILTHDLRWLAVDKVSSSLFFNQKDCRYIRVMALPVSNSGKKLIQIDVSSDTVCPWCFVGKRNMDKAIAASKDRFDFEIRWHPFFLEPSAPKEGVNKLQFYREKFGSQADGIHAQMAEIFRGFGLEYSMAGLTGNTLDSHRLLYFAGQHDLDKQHNLTEELFLGYFTQAKYIGDREFLLECARKVGLEGAADFLEDPNNGVKEVNEELQKYSANLTGVPYYVINGRYKLSGGRPTEVFQSAFEAAAK</sequence>
<dbReference type="GO" id="GO:0016491">
    <property type="term" value="F:oxidoreductase activity"/>
    <property type="evidence" value="ECO:0007669"/>
    <property type="project" value="InterPro"/>
</dbReference>
<dbReference type="CDD" id="cd03024">
    <property type="entry name" value="DsbA_FrnE"/>
    <property type="match status" value="1"/>
</dbReference>
<evidence type="ECO:0000259" key="1">
    <source>
        <dbReference type="Pfam" id="PF01323"/>
    </source>
</evidence>
<dbReference type="InterPro" id="IPR001853">
    <property type="entry name" value="DSBA-like_thioredoxin_dom"/>
</dbReference>
<protein>
    <recommendedName>
        <fullName evidence="1">DSBA-like thioredoxin domain-containing protein</fullName>
    </recommendedName>
</protein>
<proteinExistence type="predicted"/>
<dbReference type="SUPFAM" id="SSF52833">
    <property type="entry name" value="Thioredoxin-like"/>
    <property type="match status" value="1"/>
</dbReference>
<feature type="domain" description="DSBA-like thioredoxin" evidence="1">
    <location>
        <begin position="65"/>
        <end position="262"/>
    </location>
</feature>
<dbReference type="PANTHER" id="PTHR13887">
    <property type="entry name" value="GLUTATHIONE S-TRANSFERASE KAPPA"/>
    <property type="match status" value="1"/>
</dbReference>